<keyword evidence="5" id="KW-0812">Transmembrane</keyword>
<dbReference type="EMBL" id="NKHF01000087">
    <property type="protein sequence ID" value="PCK30368.1"/>
    <property type="molecule type" value="Genomic_DNA"/>
</dbReference>
<evidence type="ECO:0000256" key="4">
    <source>
        <dbReference type="SAM" id="Coils"/>
    </source>
</evidence>
<feature type="coiled-coil region" evidence="4">
    <location>
        <begin position="302"/>
        <end position="345"/>
    </location>
</feature>
<gene>
    <name evidence="7" type="ORF">CEX98_18105</name>
</gene>
<comment type="catalytic activity">
    <reaction evidence="3">
        <text>2 GTP = 3',3'-c-di-GMP + 2 diphosphate</text>
        <dbReference type="Rhea" id="RHEA:24898"/>
        <dbReference type="ChEBI" id="CHEBI:33019"/>
        <dbReference type="ChEBI" id="CHEBI:37565"/>
        <dbReference type="ChEBI" id="CHEBI:58805"/>
        <dbReference type="EC" id="2.7.7.65"/>
    </reaction>
</comment>
<dbReference type="GO" id="GO:0052621">
    <property type="term" value="F:diguanylate cyclase activity"/>
    <property type="evidence" value="ECO:0007669"/>
    <property type="project" value="UniProtKB-EC"/>
</dbReference>
<accession>A0A2A5JLQ7</accession>
<evidence type="ECO:0000313" key="7">
    <source>
        <dbReference type="EMBL" id="PCK30368.1"/>
    </source>
</evidence>
<evidence type="ECO:0000256" key="3">
    <source>
        <dbReference type="ARBA" id="ARBA00034247"/>
    </source>
</evidence>
<proteinExistence type="predicted"/>
<keyword evidence="8" id="KW-1185">Reference proteome</keyword>
<evidence type="ECO:0000256" key="2">
    <source>
        <dbReference type="ARBA" id="ARBA00012528"/>
    </source>
</evidence>
<feature type="transmembrane region" description="Helical" evidence="5">
    <location>
        <begin position="356"/>
        <end position="374"/>
    </location>
</feature>
<keyword evidence="5" id="KW-1133">Transmembrane helix</keyword>
<dbReference type="CDD" id="cd01949">
    <property type="entry name" value="GGDEF"/>
    <property type="match status" value="1"/>
</dbReference>
<evidence type="ECO:0000259" key="6">
    <source>
        <dbReference type="PROSITE" id="PS50887"/>
    </source>
</evidence>
<evidence type="ECO:0000313" key="8">
    <source>
        <dbReference type="Proteomes" id="UP000228621"/>
    </source>
</evidence>
<dbReference type="Gene3D" id="3.30.70.270">
    <property type="match status" value="1"/>
</dbReference>
<dbReference type="Pfam" id="PF00990">
    <property type="entry name" value="GGDEF"/>
    <property type="match status" value="1"/>
</dbReference>
<dbReference type="RefSeq" id="WP_099643424.1">
    <property type="nucleotide sequence ID" value="NZ_NKHF01000087.1"/>
</dbReference>
<organism evidence="7 8">
    <name type="scientific">Pseudoalteromonas piscicida</name>
    <dbReference type="NCBI Taxonomy" id="43662"/>
    <lineage>
        <taxon>Bacteria</taxon>
        <taxon>Pseudomonadati</taxon>
        <taxon>Pseudomonadota</taxon>
        <taxon>Gammaproteobacteria</taxon>
        <taxon>Alteromonadales</taxon>
        <taxon>Pseudoalteromonadaceae</taxon>
        <taxon>Pseudoalteromonas</taxon>
    </lineage>
</organism>
<dbReference type="InterPro" id="IPR050469">
    <property type="entry name" value="Diguanylate_Cyclase"/>
</dbReference>
<feature type="domain" description="GGDEF" evidence="6">
    <location>
        <begin position="443"/>
        <end position="581"/>
    </location>
</feature>
<keyword evidence="4" id="KW-0175">Coiled coil</keyword>
<dbReference type="Pfam" id="PF13181">
    <property type="entry name" value="TPR_8"/>
    <property type="match status" value="1"/>
</dbReference>
<dbReference type="PANTHER" id="PTHR45138:SF9">
    <property type="entry name" value="DIGUANYLATE CYCLASE DGCM-RELATED"/>
    <property type="match status" value="1"/>
</dbReference>
<dbReference type="InterPro" id="IPR000160">
    <property type="entry name" value="GGDEF_dom"/>
</dbReference>
<dbReference type="InterPro" id="IPR019734">
    <property type="entry name" value="TPR_rpt"/>
</dbReference>
<dbReference type="FunFam" id="3.30.70.270:FF:000001">
    <property type="entry name" value="Diguanylate cyclase domain protein"/>
    <property type="match status" value="1"/>
</dbReference>
<dbReference type="SUPFAM" id="SSF48452">
    <property type="entry name" value="TPR-like"/>
    <property type="match status" value="2"/>
</dbReference>
<dbReference type="PANTHER" id="PTHR45138">
    <property type="entry name" value="REGULATORY COMPONENTS OF SENSORY TRANSDUCTION SYSTEM"/>
    <property type="match status" value="1"/>
</dbReference>
<dbReference type="AlphaFoldDB" id="A0A2A5JLQ7"/>
<dbReference type="InterPro" id="IPR011990">
    <property type="entry name" value="TPR-like_helical_dom_sf"/>
</dbReference>
<dbReference type="Proteomes" id="UP000228621">
    <property type="component" value="Unassembled WGS sequence"/>
</dbReference>
<sequence length="622" mass="70830">MRLTLVITHVVVLFCLVTSVCAYESKVQMQQRYDALFFSVEEDYDLALLPGVRALKEQARAQGNKSMQIKALLLEGSIVQHFGEFEDGLELHQQALQLADTDNNKALKANTYLAIAHLDIDLESFELAQRYLDKALLLANQIEDNAQLKAEISLWQARLYMDKGAYRLALSTATISPLAAIRKETIAQLNLTRSWSHLQLGEYRQAKAIIDALDDSKYLIKNQRMRLMAATQRARIALQSGDYKNAIELAQAGLKDTLGTRFLLFQSQLQWTLASAYAQLGDYQEAHRYLKRYTVTENSLNLQKRNNKLLKLEAQYSLAQQKQALDALERDNAQQAKVIVAHQQQIENARLSQQRWLLVALLIFILITVGYWRWQNRRYTKLLEHQVTARTEELAERNKRLQTLSFTDSLTGLSNRHHFFSVIDGKIETCKQHWQTAQFKQHADLIFMIVDIDHFKKINDTFGHAAGDIVLQDFAEILKQCTRDSDILVRWGGEEFMLVMPEISSSSAQEIAERIRAQVEIYPFMVNDQVINCTCSIGFAPFPFFPSQPEKLTWEQILELADGGLYLAKESHRNAWVGVYTEDSDSQVTGAQIVQNLHGHLQAGTVKTSSNIAALSYSRKAG</sequence>
<dbReference type="SMART" id="SM00267">
    <property type="entry name" value="GGDEF"/>
    <property type="match status" value="1"/>
</dbReference>
<dbReference type="InterPro" id="IPR029787">
    <property type="entry name" value="Nucleotide_cyclase"/>
</dbReference>
<keyword evidence="5" id="KW-0472">Membrane</keyword>
<dbReference type="SUPFAM" id="SSF55073">
    <property type="entry name" value="Nucleotide cyclase"/>
    <property type="match status" value="1"/>
</dbReference>
<comment type="caution">
    <text evidence="7">The sequence shown here is derived from an EMBL/GenBank/DDBJ whole genome shotgun (WGS) entry which is preliminary data.</text>
</comment>
<dbReference type="InterPro" id="IPR043128">
    <property type="entry name" value="Rev_trsase/Diguanyl_cyclase"/>
</dbReference>
<name>A0A2A5JLQ7_PSEO7</name>
<evidence type="ECO:0000256" key="1">
    <source>
        <dbReference type="ARBA" id="ARBA00001946"/>
    </source>
</evidence>
<evidence type="ECO:0000256" key="5">
    <source>
        <dbReference type="SAM" id="Phobius"/>
    </source>
</evidence>
<protein>
    <recommendedName>
        <fullName evidence="2">diguanylate cyclase</fullName>
        <ecNumber evidence="2">2.7.7.65</ecNumber>
    </recommendedName>
</protein>
<dbReference type="PROSITE" id="PS50887">
    <property type="entry name" value="GGDEF"/>
    <property type="match status" value="1"/>
</dbReference>
<dbReference type="Gene3D" id="1.25.40.10">
    <property type="entry name" value="Tetratricopeptide repeat domain"/>
    <property type="match status" value="2"/>
</dbReference>
<dbReference type="EC" id="2.7.7.65" evidence="2"/>
<reference evidence="8" key="1">
    <citation type="journal article" date="2019" name="Genome Announc.">
        <title>Draft Genome Sequence of Pseudoalteromonas piscicida Strain 36Y ROTHPW, an Hypersaline Seawater Isolate from the South Coast of Sonora, Mexico.</title>
        <authorList>
            <person name="Sanchez-Diaz R."/>
            <person name="Molina-Garza Z.J."/>
            <person name="Cruz-Suarez L.E."/>
            <person name="Selvin J."/>
            <person name="Kiran G.S."/>
            <person name="Ibarra-Gamez J.C."/>
            <person name="Gomez-Gil B."/>
            <person name="Galaviz-Silva L."/>
        </authorList>
    </citation>
    <scope>NUCLEOTIDE SEQUENCE [LARGE SCALE GENOMIC DNA]</scope>
    <source>
        <strain evidence="8">36Y_RITHPW</strain>
    </source>
</reference>
<dbReference type="NCBIfam" id="TIGR00254">
    <property type="entry name" value="GGDEF"/>
    <property type="match status" value="1"/>
</dbReference>
<dbReference type="OrthoDB" id="9813903at2"/>
<comment type="cofactor">
    <cofactor evidence="1">
        <name>Mg(2+)</name>
        <dbReference type="ChEBI" id="CHEBI:18420"/>
    </cofactor>
</comment>